<organism evidence="1 2">
    <name type="scientific">Armillaria borealis</name>
    <dbReference type="NCBI Taxonomy" id="47425"/>
    <lineage>
        <taxon>Eukaryota</taxon>
        <taxon>Fungi</taxon>
        <taxon>Dikarya</taxon>
        <taxon>Basidiomycota</taxon>
        <taxon>Agaricomycotina</taxon>
        <taxon>Agaricomycetes</taxon>
        <taxon>Agaricomycetidae</taxon>
        <taxon>Agaricales</taxon>
        <taxon>Marasmiineae</taxon>
        <taxon>Physalacriaceae</taxon>
        <taxon>Armillaria</taxon>
    </lineage>
</organism>
<evidence type="ECO:0000313" key="2">
    <source>
        <dbReference type="Proteomes" id="UP001175226"/>
    </source>
</evidence>
<comment type="caution">
    <text evidence="1">The sequence shown here is derived from an EMBL/GenBank/DDBJ whole genome shotgun (WGS) entry which is preliminary data.</text>
</comment>
<dbReference type="AlphaFoldDB" id="A0AA39N4J3"/>
<evidence type="ECO:0000313" key="1">
    <source>
        <dbReference type="EMBL" id="KAK0456995.1"/>
    </source>
</evidence>
<dbReference type="Proteomes" id="UP001175226">
    <property type="component" value="Unassembled WGS sequence"/>
</dbReference>
<accession>A0AA39N4J3</accession>
<protein>
    <submittedName>
        <fullName evidence="1">Uncharacterized protein</fullName>
    </submittedName>
</protein>
<name>A0AA39N4J3_9AGAR</name>
<keyword evidence="2" id="KW-1185">Reference proteome</keyword>
<proteinExistence type="predicted"/>
<gene>
    <name evidence="1" type="ORF">EV421DRAFT_1755889</name>
</gene>
<sequence length="121" mass="13251">MHGRRGCSRLLMLEARDACSGPTARNGEHITPPLYHNYLQGYSRRTLHSDCTQCTTHSLSLHPHPVGISTPNMLFILPMNGRPISSRGCGKKIGPRTRPYDCTAASIADGSVHCCLCYNQG</sequence>
<reference evidence="1" key="1">
    <citation type="submission" date="2023-06" db="EMBL/GenBank/DDBJ databases">
        <authorList>
            <consortium name="Lawrence Berkeley National Laboratory"/>
            <person name="Ahrendt S."/>
            <person name="Sahu N."/>
            <person name="Indic B."/>
            <person name="Wong-Bajracharya J."/>
            <person name="Merenyi Z."/>
            <person name="Ke H.-M."/>
            <person name="Monk M."/>
            <person name="Kocsube S."/>
            <person name="Drula E."/>
            <person name="Lipzen A."/>
            <person name="Balint B."/>
            <person name="Henrissat B."/>
            <person name="Andreopoulos B."/>
            <person name="Martin F.M."/>
            <person name="Harder C.B."/>
            <person name="Rigling D."/>
            <person name="Ford K.L."/>
            <person name="Foster G.D."/>
            <person name="Pangilinan J."/>
            <person name="Papanicolaou A."/>
            <person name="Barry K."/>
            <person name="LaButti K."/>
            <person name="Viragh M."/>
            <person name="Koriabine M."/>
            <person name="Yan M."/>
            <person name="Riley R."/>
            <person name="Champramary S."/>
            <person name="Plett K.L."/>
            <person name="Tsai I.J."/>
            <person name="Slot J."/>
            <person name="Sipos G."/>
            <person name="Plett J."/>
            <person name="Nagy L.G."/>
            <person name="Grigoriev I.V."/>
        </authorList>
    </citation>
    <scope>NUCLEOTIDE SEQUENCE</scope>
    <source>
        <strain evidence="1">FPL87.14</strain>
    </source>
</reference>
<dbReference type="EMBL" id="JAUEPT010000001">
    <property type="protein sequence ID" value="KAK0456995.1"/>
    <property type="molecule type" value="Genomic_DNA"/>
</dbReference>